<keyword evidence="6 9" id="KW-0808">Transferase</keyword>
<dbReference type="PANTHER" id="PTHR43072">
    <property type="entry name" value="N-ACETYLTRANSFERASE"/>
    <property type="match status" value="1"/>
</dbReference>
<dbReference type="PROSITE" id="PS51186">
    <property type="entry name" value="GNAT"/>
    <property type="match status" value="1"/>
</dbReference>
<dbReference type="SUPFAM" id="SSF55729">
    <property type="entry name" value="Acyl-CoA N-acyltransferases (Nat)"/>
    <property type="match status" value="1"/>
</dbReference>
<protein>
    <recommendedName>
        <fullName evidence="5 9">L-2,4-diaminobutyric acid acetyltransferase</fullName>
        <shortName evidence="9">DABA acetyltransferase</shortName>
        <ecNumber evidence="4 9">2.3.1.178</ecNumber>
    </recommendedName>
</protein>
<evidence type="ECO:0000313" key="11">
    <source>
        <dbReference type="EMBL" id="MDG0809129.1"/>
    </source>
</evidence>
<proteinExistence type="inferred from homology"/>
<dbReference type="GO" id="GO:0019491">
    <property type="term" value="P:ectoine biosynthetic process"/>
    <property type="evidence" value="ECO:0007669"/>
    <property type="project" value="InterPro"/>
</dbReference>
<evidence type="ECO:0000259" key="10">
    <source>
        <dbReference type="PROSITE" id="PS51186"/>
    </source>
</evidence>
<sequence length="167" mass="18280">MQETIVLRQPQASDGAGAWRLVRRAGRLDVNSAYGYLMLCDMFRATCVIAESEGTPIGFVSAFVKPENRDTLFVWQVAVDPEHRGKGLGAAMLSELIQRAYSEPIRYMEATVSESNAASRRMFERFAASMGSPCGYAEGGYPAELFPGSGHDGEPLLRIGPLRGRET</sequence>
<comment type="caution">
    <text evidence="11">The sequence shown here is derived from an EMBL/GenBank/DDBJ whole genome shotgun (WGS) entry which is preliminary data.</text>
</comment>
<evidence type="ECO:0000256" key="1">
    <source>
        <dbReference type="ARBA" id="ARBA00003741"/>
    </source>
</evidence>
<dbReference type="InterPro" id="IPR016181">
    <property type="entry name" value="Acyl_CoA_acyltransferase"/>
</dbReference>
<dbReference type="InterPro" id="IPR012772">
    <property type="entry name" value="Ectoine_EctA"/>
</dbReference>
<comment type="pathway">
    <text evidence="2 9">Amine and polyamine biosynthesis; ectoine biosynthesis; L-ectoine from L-aspartate 4-semialdehyde: step 2/3.</text>
</comment>
<evidence type="ECO:0000256" key="4">
    <source>
        <dbReference type="ARBA" id="ARBA00012355"/>
    </source>
</evidence>
<dbReference type="EMBL" id="JAPDIA010000003">
    <property type="protein sequence ID" value="MDG0809129.1"/>
    <property type="molecule type" value="Genomic_DNA"/>
</dbReference>
<dbReference type="EC" id="2.3.1.178" evidence="4 9"/>
<keyword evidence="7 9" id="KW-0012">Acyltransferase</keyword>
<dbReference type="InterPro" id="IPR000182">
    <property type="entry name" value="GNAT_dom"/>
</dbReference>
<evidence type="ECO:0000256" key="6">
    <source>
        <dbReference type="ARBA" id="ARBA00022679"/>
    </source>
</evidence>
<dbReference type="CDD" id="cd04301">
    <property type="entry name" value="NAT_SF"/>
    <property type="match status" value="1"/>
</dbReference>
<name>A0A9X4QSB6_9BACL</name>
<dbReference type="RefSeq" id="WP_277530239.1">
    <property type="nucleotide sequence ID" value="NZ_JAPDIA010000003.1"/>
</dbReference>
<evidence type="ECO:0000256" key="7">
    <source>
        <dbReference type="ARBA" id="ARBA00023315"/>
    </source>
</evidence>
<evidence type="ECO:0000256" key="5">
    <source>
        <dbReference type="ARBA" id="ARBA00017935"/>
    </source>
</evidence>
<gene>
    <name evidence="9 11" type="primary">ectA</name>
    <name evidence="11" type="ORF">OMP40_06860</name>
</gene>
<comment type="function">
    <text evidence="1 9">Catalyzes the acetylation of L-2,4-diaminobutyrate (DABA) to gamma-N-acetyl-alpha,gamma-diaminobutyric acid (ADABA) with acetyl coenzyme A.</text>
</comment>
<evidence type="ECO:0000256" key="2">
    <source>
        <dbReference type="ARBA" id="ARBA00004978"/>
    </source>
</evidence>
<organism evidence="11 12">
    <name type="scientific">Cohnella rhizosphaerae</name>
    <dbReference type="NCBI Taxonomy" id="1457232"/>
    <lineage>
        <taxon>Bacteria</taxon>
        <taxon>Bacillati</taxon>
        <taxon>Bacillota</taxon>
        <taxon>Bacilli</taxon>
        <taxon>Bacillales</taxon>
        <taxon>Paenibacillaceae</taxon>
        <taxon>Cohnella</taxon>
    </lineage>
</organism>
<comment type="similarity">
    <text evidence="3 9">Belongs to the acetyltransferase family. EctA subfamily.</text>
</comment>
<dbReference type="Gene3D" id="3.40.630.30">
    <property type="match status" value="1"/>
</dbReference>
<feature type="domain" description="N-acetyltransferase" evidence="10">
    <location>
        <begin position="5"/>
        <end position="160"/>
    </location>
</feature>
<dbReference type="AlphaFoldDB" id="A0A9X4QSB6"/>
<evidence type="ECO:0000256" key="8">
    <source>
        <dbReference type="ARBA" id="ARBA00048924"/>
    </source>
</evidence>
<evidence type="ECO:0000313" key="12">
    <source>
        <dbReference type="Proteomes" id="UP001153404"/>
    </source>
</evidence>
<dbReference type="PANTHER" id="PTHR43072:SF23">
    <property type="entry name" value="UPF0039 PROTEIN C11D3.02C"/>
    <property type="match status" value="1"/>
</dbReference>
<dbReference type="NCBIfam" id="TIGR02406">
    <property type="entry name" value="ectoine_EctA"/>
    <property type="match status" value="1"/>
</dbReference>
<dbReference type="Pfam" id="PF00583">
    <property type="entry name" value="Acetyltransf_1"/>
    <property type="match status" value="1"/>
</dbReference>
<dbReference type="Proteomes" id="UP001153404">
    <property type="component" value="Unassembled WGS sequence"/>
</dbReference>
<reference evidence="11" key="1">
    <citation type="submission" date="2022-10" db="EMBL/GenBank/DDBJ databases">
        <title>Comparative genomic analysis of Cohnella hashimotonis sp. nov., isolated from the International Space Station.</title>
        <authorList>
            <person name="Simpson A."/>
            <person name="Venkateswaran K."/>
        </authorList>
    </citation>
    <scope>NUCLEOTIDE SEQUENCE</scope>
    <source>
        <strain evidence="11">DSM 28161</strain>
    </source>
</reference>
<evidence type="ECO:0000256" key="9">
    <source>
        <dbReference type="RuleBase" id="RU365045"/>
    </source>
</evidence>
<keyword evidence="12" id="KW-1185">Reference proteome</keyword>
<comment type="catalytic activity">
    <reaction evidence="8 9">
        <text>L-2,4-diaminobutanoate + acetyl-CoA = (2S)-4-acetamido-2-aminobutanoate + CoA + H(+)</text>
        <dbReference type="Rhea" id="RHEA:16901"/>
        <dbReference type="ChEBI" id="CHEBI:15378"/>
        <dbReference type="ChEBI" id="CHEBI:57287"/>
        <dbReference type="ChEBI" id="CHEBI:57288"/>
        <dbReference type="ChEBI" id="CHEBI:58761"/>
        <dbReference type="ChEBI" id="CHEBI:58929"/>
        <dbReference type="EC" id="2.3.1.178"/>
    </reaction>
</comment>
<evidence type="ECO:0000256" key="3">
    <source>
        <dbReference type="ARBA" id="ARBA00010712"/>
    </source>
</evidence>
<accession>A0A9X4QSB6</accession>
<dbReference type="GO" id="GO:0033816">
    <property type="term" value="F:diaminobutyrate acetyltransferase activity"/>
    <property type="evidence" value="ECO:0007669"/>
    <property type="project" value="UniProtKB-EC"/>
</dbReference>